<organism evidence="4 5">
    <name type="scientific">Choiromyces venosus 120613-1</name>
    <dbReference type="NCBI Taxonomy" id="1336337"/>
    <lineage>
        <taxon>Eukaryota</taxon>
        <taxon>Fungi</taxon>
        <taxon>Dikarya</taxon>
        <taxon>Ascomycota</taxon>
        <taxon>Pezizomycotina</taxon>
        <taxon>Pezizomycetes</taxon>
        <taxon>Pezizales</taxon>
        <taxon>Tuberaceae</taxon>
        <taxon>Choiromyces</taxon>
    </lineage>
</organism>
<dbReference type="PANTHER" id="PTHR24198:SF165">
    <property type="entry name" value="ANKYRIN REPEAT-CONTAINING PROTEIN-RELATED"/>
    <property type="match status" value="1"/>
</dbReference>
<evidence type="ECO:0000256" key="1">
    <source>
        <dbReference type="ARBA" id="ARBA00022737"/>
    </source>
</evidence>
<dbReference type="AlphaFoldDB" id="A0A3N4J905"/>
<evidence type="ECO:0000313" key="5">
    <source>
        <dbReference type="Proteomes" id="UP000276215"/>
    </source>
</evidence>
<reference evidence="4 5" key="1">
    <citation type="journal article" date="2018" name="Nat. Ecol. Evol.">
        <title>Pezizomycetes genomes reveal the molecular basis of ectomycorrhizal truffle lifestyle.</title>
        <authorList>
            <person name="Murat C."/>
            <person name="Payen T."/>
            <person name="Noel B."/>
            <person name="Kuo A."/>
            <person name="Morin E."/>
            <person name="Chen J."/>
            <person name="Kohler A."/>
            <person name="Krizsan K."/>
            <person name="Balestrini R."/>
            <person name="Da Silva C."/>
            <person name="Montanini B."/>
            <person name="Hainaut M."/>
            <person name="Levati E."/>
            <person name="Barry K.W."/>
            <person name="Belfiori B."/>
            <person name="Cichocki N."/>
            <person name="Clum A."/>
            <person name="Dockter R.B."/>
            <person name="Fauchery L."/>
            <person name="Guy J."/>
            <person name="Iotti M."/>
            <person name="Le Tacon F."/>
            <person name="Lindquist E.A."/>
            <person name="Lipzen A."/>
            <person name="Malagnac F."/>
            <person name="Mello A."/>
            <person name="Molinier V."/>
            <person name="Miyauchi S."/>
            <person name="Poulain J."/>
            <person name="Riccioni C."/>
            <person name="Rubini A."/>
            <person name="Sitrit Y."/>
            <person name="Splivallo R."/>
            <person name="Traeger S."/>
            <person name="Wang M."/>
            <person name="Zifcakova L."/>
            <person name="Wipf D."/>
            <person name="Zambonelli A."/>
            <person name="Paolocci F."/>
            <person name="Nowrousian M."/>
            <person name="Ottonello S."/>
            <person name="Baldrian P."/>
            <person name="Spatafora J.W."/>
            <person name="Henrissat B."/>
            <person name="Nagy L.G."/>
            <person name="Aury J.M."/>
            <person name="Wincker P."/>
            <person name="Grigoriev I.V."/>
            <person name="Bonfante P."/>
            <person name="Martin F.M."/>
        </authorList>
    </citation>
    <scope>NUCLEOTIDE SEQUENCE [LARGE SCALE GENOMIC DNA]</scope>
    <source>
        <strain evidence="4 5">120613-1</strain>
    </source>
</reference>
<keyword evidence="2 3" id="KW-0040">ANK repeat</keyword>
<dbReference type="InterPro" id="IPR036770">
    <property type="entry name" value="Ankyrin_rpt-contain_sf"/>
</dbReference>
<keyword evidence="1" id="KW-0677">Repeat</keyword>
<dbReference type="EMBL" id="ML120434">
    <property type="protein sequence ID" value="RPA94706.1"/>
    <property type="molecule type" value="Genomic_DNA"/>
</dbReference>
<sequence>VRLLLSDPKVSVNTAEGSARTALTMAAMNGHEKVVRMLLDHPGINVNVQTQYGDTPLNWAAVNGHVSVVRMLVEDERVDINLENHSSLTPLRSATECSQQGVVRLLLAREGIGICKSNPAINRRKHEWALARKLETRERRKNHRGWARKLPAWVKGWWGRMGKEDESRERECIFYSTSPGESTFDLR</sequence>
<keyword evidence="5" id="KW-1185">Reference proteome</keyword>
<protein>
    <submittedName>
        <fullName evidence="4">Ankyrin</fullName>
    </submittedName>
</protein>
<dbReference type="OrthoDB" id="10057496at2759"/>
<gene>
    <name evidence="4" type="ORF">L873DRAFT_1700569</name>
</gene>
<dbReference type="InterPro" id="IPR002110">
    <property type="entry name" value="Ankyrin_rpt"/>
</dbReference>
<dbReference type="PANTHER" id="PTHR24198">
    <property type="entry name" value="ANKYRIN REPEAT AND PROTEIN KINASE DOMAIN-CONTAINING PROTEIN"/>
    <property type="match status" value="1"/>
</dbReference>
<dbReference type="PROSITE" id="PS50088">
    <property type="entry name" value="ANK_REPEAT"/>
    <property type="match status" value="1"/>
</dbReference>
<feature type="non-terminal residue" evidence="4">
    <location>
        <position position="1"/>
    </location>
</feature>
<evidence type="ECO:0000256" key="3">
    <source>
        <dbReference type="PROSITE-ProRule" id="PRU00023"/>
    </source>
</evidence>
<dbReference type="STRING" id="1336337.A0A3N4J905"/>
<dbReference type="PROSITE" id="PS50297">
    <property type="entry name" value="ANK_REP_REGION"/>
    <property type="match status" value="1"/>
</dbReference>
<dbReference type="Gene3D" id="1.25.40.20">
    <property type="entry name" value="Ankyrin repeat-containing domain"/>
    <property type="match status" value="2"/>
</dbReference>
<dbReference type="SMART" id="SM00248">
    <property type="entry name" value="ANK"/>
    <property type="match status" value="2"/>
</dbReference>
<feature type="repeat" description="ANK" evidence="3">
    <location>
        <begin position="52"/>
        <end position="74"/>
    </location>
</feature>
<name>A0A3N4J905_9PEZI</name>
<evidence type="ECO:0000256" key="2">
    <source>
        <dbReference type="ARBA" id="ARBA00023043"/>
    </source>
</evidence>
<accession>A0A3N4J905</accession>
<dbReference type="SUPFAM" id="SSF48403">
    <property type="entry name" value="Ankyrin repeat"/>
    <property type="match status" value="1"/>
</dbReference>
<proteinExistence type="predicted"/>
<evidence type="ECO:0000313" key="4">
    <source>
        <dbReference type="EMBL" id="RPA94706.1"/>
    </source>
</evidence>
<dbReference type="Proteomes" id="UP000276215">
    <property type="component" value="Unassembled WGS sequence"/>
</dbReference>
<dbReference type="Pfam" id="PF12796">
    <property type="entry name" value="Ank_2"/>
    <property type="match status" value="1"/>
</dbReference>